<dbReference type="GO" id="GO:0006313">
    <property type="term" value="P:DNA transposition"/>
    <property type="evidence" value="ECO:0007669"/>
    <property type="project" value="InterPro"/>
</dbReference>
<dbReference type="PANTHER" id="PTHR33258">
    <property type="entry name" value="TRANSPOSASE INSL FOR INSERTION SEQUENCE ELEMENT IS186A-RELATED"/>
    <property type="match status" value="1"/>
</dbReference>
<dbReference type="GO" id="GO:0003677">
    <property type="term" value="F:DNA binding"/>
    <property type="evidence" value="ECO:0007669"/>
    <property type="project" value="InterPro"/>
</dbReference>
<dbReference type="Pfam" id="PF01609">
    <property type="entry name" value="DDE_Tnp_1"/>
    <property type="match status" value="1"/>
</dbReference>
<reference evidence="2 3" key="1">
    <citation type="submission" date="2018-06" db="EMBL/GenBank/DDBJ databases">
        <authorList>
            <consortium name="Pathogen Informatics"/>
            <person name="Doyle S."/>
        </authorList>
    </citation>
    <scope>NUCLEOTIDE SEQUENCE [LARGE SCALE GENOMIC DNA]</scope>
    <source>
        <strain evidence="2 3">NCTC8500</strain>
    </source>
</reference>
<dbReference type="Proteomes" id="UP000254429">
    <property type="component" value="Unassembled WGS sequence"/>
</dbReference>
<feature type="domain" description="Transposase IS4-like" evidence="1">
    <location>
        <begin position="3"/>
        <end position="62"/>
    </location>
</feature>
<dbReference type="InterPro" id="IPR002559">
    <property type="entry name" value="Transposase_11"/>
</dbReference>
<dbReference type="Gene3D" id="3.90.350.10">
    <property type="entry name" value="Transposase Inhibitor Protein From Tn5, Chain A, domain 1"/>
    <property type="match status" value="1"/>
</dbReference>
<sequence length="84" mass="9631">MLTSLPEDEYSAEQVADCYRLRWQIELAFKRLKSLLHLDALRAKEPELAKAWIFANLLAAFLIDDIIQPSLDFPPRSAGSEKKN</sequence>
<dbReference type="PANTHER" id="PTHR33258:SF1">
    <property type="entry name" value="TRANSPOSASE INSL FOR INSERTION SEQUENCE ELEMENT IS186A-RELATED"/>
    <property type="match status" value="1"/>
</dbReference>
<dbReference type="InterPro" id="IPR012337">
    <property type="entry name" value="RNaseH-like_sf"/>
</dbReference>
<protein>
    <submittedName>
        <fullName evidence="2">IS186 transposase</fullName>
    </submittedName>
</protein>
<dbReference type="EMBL" id="UGFG01000001">
    <property type="protein sequence ID" value="STM37757.1"/>
    <property type="molecule type" value="Genomic_DNA"/>
</dbReference>
<dbReference type="AlphaFoldDB" id="A0A377DQ51"/>
<evidence type="ECO:0000259" key="1">
    <source>
        <dbReference type="Pfam" id="PF01609"/>
    </source>
</evidence>
<dbReference type="GO" id="GO:0004803">
    <property type="term" value="F:transposase activity"/>
    <property type="evidence" value="ECO:0007669"/>
    <property type="project" value="InterPro"/>
</dbReference>
<gene>
    <name evidence="2" type="ORF">NCTC8500_01509</name>
</gene>
<proteinExistence type="predicted"/>
<name>A0A377DQ51_ECOLX</name>
<evidence type="ECO:0000313" key="2">
    <source>
        <dbReference type="EMBL" id="STM37757.1"/>
    </source>
</evidence>
<organism evidence="2 3">
    <name type="scientific">Escherichia coli</name>
    <dbReference type="NCBI Taxonomy" id="562"/>
    <lineage>
        <taxon>Bacteria</taxon>
        <taxon>Pseudomonadati</taxon>
        <taxon>Pseudomonadota</taxon>
        <taxon>Gammaproteobacteria</taxon>
        <taxon>Enterobacterales</taxon>
        <taxon>Enterobacteriaceae</taxon>
        <taxon>Escherichia</taxon>
    </lineage>
</organism>
<dbReference type="SUPFAM" id="SSF53098">
    <property type="entry name" value="Ribonuclease H-like"/>
    <property type="match status" value="1"/>
</dbReference>
<evidence type="ECO:0000313" key="3">
    <source>
        <dbReference type="Proteomes" id="UP000254429"/>
    </source>
</evidence>
<accession>A0A377DQ51</accession>